<sequence>MAFGKQKAEGDDKVGTVVGVNIPVSELSGKKFVETGYAASGQATKTGEQSNSEETGTRFLKCLTNGFSRLEKAQEAKTGTESPDEDDGSSDTTVISGLLTQLFIVQQPVNTNGTEENLPEGQTAIAVSLLAGERGAVAAAAEHSAGKENGIITGFLGMEDSPEPIGGPQNDEGLESAGLLSQATGSAEFVSSSSNEIIQKAVVSGEQNARGRQTSQTKEEDTDQKSSVISKGNVTENIIRAMKNESGEGKTGQPNEELLKDKEKPVSIYSAKENKTIGVLLTAGGSTEDMENIQKSQAVEKAINRFLNDFRGAETGKSEIQIVLEPESLGSLTISVSRTENGISAKIKSEDREMCAMISSQIEKLVHSMESKGVTVENVDVVFGGTEQNLSFANSFGGRQEQSAGYTAHSGGKMAAIESAGFFDQWQVPGSVGNETSATFEYRI</sequence>
<dbReference type="Pfam" id="PF02120">
    <property type="entry name" value="Flg_hook"/>
    <property type="match status" value="1"/>
</dbReference>
<name>A0A644WJI2_9ZZZZ</name>
<dbReference type="InterPro" id="IPR021136">
    <property type="entry name" value="Flagellar_hook_control-like_C"/>
</dbReference>
<comment type="caution">
    <text evidence="3">The sequence shown here is derived from an EMBL/GenBank/DDBJ whole genome shotgun (WGS) entry which is preliminary data.</text>
</comment>
<dbReference type="InterPro" id="IPR038610">
    <property type="entry name" value="FliK-like_C_sf"/>
</dbReference>
<feature type="region of interest" description="Disordered" evidence="1">
    <location>
        <begin position="72"/>
        <end position="92"/>
    </location>
</feature>
<evidence type="ECO:0000256" key="1">
    <source>
        <dbReference type="SAM" id="MobiDB-lite"/>
    </source>
</evidence>
<dbReference type="CDD" id="cd17470">
    <property type="entry name" value="T3SS_Flik_C"/>
    <property type="match status" value="1"/>
</dbReference>
<dbReference type="Gene3D" id="3.30.750.140">
    <property type="match status" value="1"/>
</dbReference>
<proteinExistence type="predicted"/>
<reference evidence="3" key="1">
    <citation type="submission" date="2019-08" db="EMBL/GenBank/DDBJ databases">
        <authorList>
            <person name="Kucharzyk K."/>
            <person name="Murdoch R.W."/>
            <person name="Higgins S."/>
            <person name="Loffler F."/>
        </authorList>
    </citation>
    <scope>NUCLEOTIDE SEQUENCE</scope>
</reference>
<feature type="region of interest" description="Disordered" evidence="1">
    <location>
        <begin position="202"/>
        <end position="230"/>
    </location>
</feature>
<protein>
    <recommendedName>
        <fullName evidence="2">Flagellar hook-length control protein-like C-terminal domain-containing protein</fullName>
    </recommendedName>
</protein>
<gene>
    <name evidence="3" type="ORF">SDC9_49958</name>
</gene>
<feature type="compositionally biased region" description="Polar residues" evidence="1">
    <location>
        <begin position="205"/>
        <end position="216"/>
    </location>
</feature>
<accession>A0A644WJI2</accession>
<dbReference type="AlphaFoldDB" id="A0A644WJI2"/>
<evidence type="ECO:0000259" key="2">
    <source>
        <dbReference type="Pfam" id="PF02120"/>
    </source>
</evidence>
<dbReference type="EMBL" id="VSSQ01000974">
    <property type="protein sequence ID" value="MPM03691.1"/>
    <property type="molecule type" value="Genomic_DNA"/>
</dbReference>
<organism evidence="3">
    <name type="scientific">bioreactor metagenome</name>
    <dbReference type="NCBI Taxonomy" id="1076179"/>
    <lineage>
        <taxon>unclassified sequences</taxon>
        <taxon>metagenomes</taxon>
        <taxon>ecological metagenomes</taxon>
    </lineage>
</organism>
<evidence type="ECO:0000313" key="3">
    <source>
        <dbReference type="EMBL" id="MPM03691.1"/>
    </source>
</evidence>
<feature type="domain" description="Flagellar hook-length control protein-like C-terminal" evidence="2">
    <location>
        <begin position="314"/>
        <end position="388"/>
    </location>
</feature>